<evidence type="ECO:0000256" key="1">
    <source>
        <dbReference type="SAM" id="Phobius"/>
    </source>
</evidence>
<dbReference type="EMBL" id="JAWJYN010000002">
    <property type="protein sequence ID" value="MDZ8161839.1"/>
    <property type="molecule type" value="Genomic_DNA"/>
</dbReference>
<feature type="transmembrane region" description="Helical" evidence="1">
    <location>
        <begin position="220"/>
        <end position="243"/>
    </location>
</feature>
<evidence type="ECO:0000313" key="4">
    <source>
        <dbReference type="Proteomes" id="UP001291912"/>
    </source>
</evidence>
<comment type="caution">
    <text evidence="3">The sequence shown here is derived from an EMBL/GenBank/DDBJ whole genome shotgun (WGS) entry which is preliminary data.</text>
</comment>
<keyword evidence="1" id="KW-0812">Transmembrane</keyword>
<feature type="transmembrane region" description="Helical" evidence="1">
    <location>
        <begin position="103"/>
        <end position="129"/>
    </location>
</feature>
<feature type="transmembrane region" description="Helical" evidence="1">
    <location>
        <begin position="193"/>
        <end position="214"/>
    </location>
</feature>
<dbReference type="InterPro" id="IPR012867">
    <property type="entry name" value="DUF1648"/>
</dbReference>
<dbReference type="RefSeq" id="WP_194424357.1">
    <property type="nucleotide sequence ID" value="NZ_BAAAPT010000002.1"/>
</dbReference>
<dbReference type="Pfam" id="PF07853">
    <property type="entry name" value="DUF1648"/>
    <property type="match status" value="1"/>
</dbReference>
<keyword evidence="1" id="KW-0472">Membrane</keyword>
<keyword evidence="1" id="KW-1133">Transmembrane helix</keyword>
<organism evidence="3 4">
    <name type="scientific">Microbacterium aquimaris</name>
    <dbReference type="NCBI Taxonomy" id="459816"/>
    <lineage>
        <taxon>Bacteria</taxon>
        <taxon>Bacillati</taxon>
        <taxon>Actinomycetota</taxon>
        <taxon>Actinomycetes</taxon>
        <taxon>Micrococcales</taxon>
        <taxon>Microbacteriaceae</taxon>
        <taxon>Microbacterium</taxon>
    </lineage>
</organism>
<evidence type="ECO:0000259" key="2">
    <source>
        <dbReference type="Pfam" id="PF07853"/>
    </source>
</evidence>
<feature type="transmembrane region" description="Helical" evidence="1">
    <location>
        <begin position="20"/>
        <end position="44"/>
    </location>
</feature>
<evidence type="ECO:0000313" key="3">
    <source>
        <dbReference type="EMBL" id="MDZ8161839.1"/>
    </source>
</evidence>
<accession>A0ABU5N6X7</accession>
<proteinExistence type="predicted"/>
<feature type="transmembrane region" description="Helical" evidence="1">
    <location>
        <begin position="64"/>
        <end position="91"/>
    </location>
</feature>
<protein>
    <submittedName>
        <fullName evidence="3">DUF1648 domain-containing protein</fullName>
    </submittedName>
</protein>
<gene>
    <name evidence="3" type="ORF">R2Q92_08285</name>
</gene>
<name>A0ABU5N6X7_9MICO</name>
<reference evidence="3 4" key="1">
    <citation type="submission" date="2023-10" db="EMBL/GenBank/DDBJ databases">
        <title>Microbacterium xanthum sp. nov., isolated from seaweed.</title>
        <authorList>
            <person name="Lee S.D."/>
        </authorList>
    </citation>
    <scope>NUCLEOTIDE SEQUENCE [LARGE SCALE GENOMIC DNA]</scope>
    <source>
        <strain evidence="3 4">KCTC 19124</strain>
    </source>
</reference>
<dbReference type="Proteomes" id="UP001291912">
    <property type="component" value="Unassembled WGS sequence"/>
</dbReference>
<feature type="transmembrane region" description="Helical" evidence="1">
    <location>
        <begin position="141"/>
        <end position="158"/>
    </location>
</feature>
<feature type="domain" description="DUF1648" evidence="2">
    <location>
        <begin position="31"/>
        <end position="69"/>
    </location>
</feature>
<sequence length="344" mass="35213">MTAAAPDQDRARVARARRAFVWSGIVVPAVLTATAVVIQLAVMGQVPDPVAVHWGVGGEPDGYAAAWSVPLLSAGLGVGMTVLLSAFALIGAREGEWGPTMRFLGSLTPAVVGGILMIITWTFVAQAGLTTATDADGIVEPLVWGGATAIVLGVVAWVSQPRVVVSGGTVRATTEIPSLAPGERAVWVRTTSLGSAGMVVLVGATVILFALALFDFAAAGGVWPVLLIVAGVLALVILATVMFRVRVDAEGLKVVSPLGVPRFAVPLDQIVDVRVVSVNPMADFGGWGVRKGLDGRTGVVLRRGDAVEVSRASGSTFVVTVDDATTAAGLLLALRDRDARGGAA</sequence>
<keyword evidence="4" id="KW-1185">Reference proteome</keyword>